<dbReference type="Gene3D" id="1.25.40.510">
    <property type="entry name" value="GLE1-like"/>
    <property type="match status" value="1"/>
</dbReference>
<evidence type="ECO:0000256" key="11">
    <source>
        <dbReference type="SAM" id="MobiDB-lite"/>
    </source>
</evidence>
<comment type="similarity">
    <text evidence="2">Belongs to the GLE1 family.</text>
</comment>
<keyword evidence="13" id="KW-1185">Reference proteome</keyword>
<keyword evidence="6" id="KW-0811">Translocation</keyword>
<dbReference type="GO" id="GO:0015031">
    <property type="term" value="P:protein transport"/>
    <property type="evidence" value="ECO:0007669"/>
    <property type="project" value="UniProtKB-KW"/>
</dbReference>
<feature type="region of interest" description="Disordered" evidence="11">
    <location>
        <begin position="213"/>
        <end position="286"/>
    </location>
</feature>
<dbReference type="Proteomes" id="UP000541558">
    <property type="component" value="Unassembled WGS sequence"/>
</dbReference>
<evidence type="ECO:0000313" key="12">
    <source>
        <dbReference type="EMBL" id="KAF5339745.1"/>
    </source>
</evidence>
<keyword evidence="7" id="KW-0906">Nuclear pore complex</keyword>
<organism evidence="12 13">
    <name type="scientific">Ephemerocybe angulata</name>
    <dbReference type="NCBI Taxonomy" id="980116"/>
    <lineage>
        <taxon>Eukaryota</taxon>
        <taxon>Fungi</taxon>
        <taxon>Dikarya</taxon>
        <taxon>Basidiomycota</taxon>
        <taxon>Agaricomycotina</taxon>
        <taxon>Agaricomycetes</taxon>
        <taxon>Agaricomycetidae</taxon>
        <taxon>Agaricales</taxon>
        <taxon>Agaricineae</taxon>
        <taxon>Psathyrellaceae</taxon>
        <taxon>Ephemerocybe</taxon>
    </lineage>
</organism>
<proteinExistence type="inferred from homology"/>
<dbReference type="OrthoDB" id="420884at2759"/>
<dbReference type="GO" id="GO:0031369">
    <property type="term" value="F:translation initiation factor binding"/>
    <property type="evidence" value="ECO:0007669"/>
    <property type="project" value="TreeGrafter"/>
</dbReference>
<accession>A0A8H5FJR2</accession>
<gene>
    <name evidence="12" type="ORF">D9611_009118</name>
</gene>
<evidence type="ECO:0000256" key="9">
    <source>
        <dbReference type="ARBA" id="ARBA00026227"/>
    </source>
</evidence>
<dbReference type="EMBL" id="JAACJK010000006">
    <property type="protein sequence ID" value="KAF5339745.1"/>
    <property type="molecule type" value="Genomic_DNA"/>
</dbReference>
<dbReference type="GO" id="GO:0005737">
    <property type="term" value="C:cytoplasm"/>
    <property type="evidence" value="ECO:0007669"/>
    <property type="project" value="TreeGrafter"/>
</dbReference>
<dbReference type="PANTHER" id="PTHR12960:SF0">
    <property type="entry name" value="MRNA EXPORT FACTOR GLE1"/>
    <property type="match status" value="1"/>
</dbReference>
<keyword evidence="8" id="KW-0539">Nucleus</keyword>
<evidence type="ECO:0000256" key="3">
    <source>
        <dbReference type="ARBA" id="ARBA00022448"/>
    </source>
</evidence>
<dbReference type="InterPro" id="IPR012476">
    <property type="entry name" value="GLE1"/>
</dbReference>
<comment type="caution">
    <text evidence="12">The sequence shown here is derived from an EMBL/GenBank/DDBJ whole genome shotgun (WGS) entry which is preliminary data.</text>
</comment>
<keyword evidence="3" id="KW-0813">Transport</keyword>
<keyword evidence="5" id="KW-0653">Protein transport</keyword>
<evidence type="ECO:0000256" key="5">
    <source>
        <dbReference type="ARBA" id="ARBA00022927"/>
    </source>
</evidence>
<dbReference type="PANTHER" id="PTHR12960">
    <property type="entry name" value="GLE-1-RELATED"/>
    <property type="match status" value="1"/>
</dbReference>
<dbReference type="GO" id="GO:0005543">
    <property type="term" value="F:phospholipid binding"/>
    <property type="evidence" value="ECO:0007669"/>
    <property type="project" value="TreeGrafter"/>
</dbReference>
<dbReference type="GO" id="GO:0016973">
    <property type="term" value="P:poly(A)+ mRNA export from nucleus"/>
    <property type="evidence" value="ECO:0007669"/>
    <property type="project" value="InterPro"/>
</dbReference>
<feature type="compositionally biased region" description="Polar residues" evidence="11">
    <location>
        <begin position="132"/>
        <end position="158"/>
    </location>
</feature>
<evidence type="ECO:0000256" key="8">
    <source>
        <dbReference type="ARBA" id="ARBA00023242"/>
    </source>
</evidence>
<feature type="region of interest" description="Disordered" evidence="11">
    <location>
        <begin position="130"/>
        <end position="161"/>
    </location>
</feature>
<keyword evidence="4" id="KW-0509">mRNA transport</keyword>
<evidence type="ECO:0000313" key="13">
    <source>
        <dbReference type="Proteomes" id="UP000541558"/>
    </source>
</evidence>
<evidence type="ECO:0000256" key="2">
    <source>
        <dbReference type="ARBA" id="ARBA00011056"/>
    </source>
</evidence>
<evidence type="ECO:0000256" key="1">
    <source>
        <dbReference type="ARBA" id="ARBA00004567"/>
    </source>
</evidence>
<comment type="subcellular location">
    <subcellularLocation>
        <location evidence="1">Nucleus</location>
        <location evidence="1">Nuclear pore complex</location>
    </subcellularLocation>
</comment>
<feature type="compositionally biased region" description="Low complexity" evidence="11">
    <location>
        <begin position="37"/>
        <end position="58"/>
    </location>
</feature>
<evidence type="ECO:0000256" key="7">
    <source>
        <dbReference type="ARBA" id="ARBA00023132"/>
    </source>
</evidence>
<evidence type="ECO:0000256" key="4">
    <source>
        <dbReference type="ARBA" id="ARBA00022816"/>
    </source>
</evidence>
<dbReference type="InterPro" id="IPR038506">
    <property type="entry name" value="GLE1-like_sf"/>
</dbReference>
<dbReference type="Pfam" id="PF07817">
    <property type="entry name" value="GLE1"/>
    <property type="match status" value="1"/>
</dbReference>
<sequence length="609" mass="68750">MRFGLPRSPTTSRARGYRRGASTFGLHSDSDEDDYDFNAYDSDSSSSSSSSSQSSRTSSESHKLAGEILDEFGSLRLSKPPPDGRVRSPEETREKEETIATIRLWTRHRDPYEEWEKKTRLDAFKTARKELSTTQSSLHASQSRLSTAQDETLSSTHANEMREIESQLSRFRLAQEKEEAALRQKWKEREAKLWERIEGVIRIEEDKVRAKLEAERQKREKEEAAKKEEEMRRQLLEQKRRKEEEAKQKAEEERKREEEEKREKERVALEEERVRKEKEAGDREAREKLGYTTASEDWAQARESLLALKDNVMSVVKANKELKAEYNAVRRTITPKLGQITPDAASIQTISTQLLAIMKPATPHRPAIYAALCNFLAKRILLQAETEVTAEKRSAGPLAKVTFNLLTSLDIFPEVLWAKLVQRVGGWPVPAIVPEVDVDKRAWGSGAKRPGRGGENERWRVMGYRESGNGGGGLEAAAEYATRVAGVVRVYWEVVKVQLGVPERAPSGGPFAVTRFWIWFARILDSKALLTTAVGAELIYTGLEVLGAEAADIWGVQWIKLLKLIHEGTTTGMFGEKGTLIGGDSPEGKAAKARVQMEVERIVSGERKQ</sequence>
<evidence type="ECO:0000256" key="6">
    <source>
        <dbReference type="ARBA" id="ARBA00023010"/>
    </source>
</evidence>
<evidence type="ECO:0000256" key="10">
    <source>
        <dbReference type="ARBA" id="ARBA00029983"/>
    </source>
</evidence>
<protein>
    <recommendedName>
        <fullName evidence="9">mRNA export factor GLE1</fullName>
    </recommendedName>
    <alternativeName>
        <fullName evidence="10">Nucleoporin GLE1</fullName>
    </alternativeName>
</protein>
<dbReference type="GO" id="GO:0000822">
    <property type="term" value="F:inositol hexakisphosphate binding"/>
    <property type="evidence" value="ECO:0007669"/>
    <property type="project" value="TreeGrafter"/>
</dbReference>
<feature type="region of interest" description="Disordered" evidence="11">
    <location>
        <begin position="1"/>
        <end position="99"/>
    </location>
</feature>
<reference evidence="12 13" key="1">
    <citation type="journal article" date="2020" name="ISME J.">
        <title>Uncovering the hidden diversity of litter-decomposition mechanisms in mushroom-forming fungi.</title>
        <authorList>
            <person name="Floudas D."/>
            <person name="Bentzer J."/>
            <person name="Ahren D."/>
            <person name="Johansson T."/>
            <person name="Persson P."/>
            <person name="Tunlid A."/>
        </authorList>
    </citation>
    <scope>NUCLEOTIDE SEQUENCE [LARGE SCALE GENOMIC DNA]</scope>
    <source>
        <strain evidence="12 13">CBS 175.51</strain>
    </source>
</reference>
<dbReference type="AlphaFoldDB" id="A0A8H5FJR2"/>
<name>A0A8H5FJR2_9AGAR</name>
<dbReference type="GO" id="GO:0044614">
    <property type="term" value="C:nuclear pore cytoplasmic filaments"/>
    <property type="evidence" value="ECO:0007669"/>
    <property type="project" value="TreeGrafter"/>
</dbReference>
<feature type="compositionally biased region" description="Basic and acidic residues" evidence="11">
    <location>
        <begin position="82"/>
        <end position="98"/>
    </location>
</feature>